<proteinExistence type="predicted"/>
<accession>A0ABD3AEZ2</accession>
<dbReference type="Proteomes" id="UP001630127">
    <property type="component" value="Unassembled WGS sequence"/>
</dbReference>
<organism evidence="1 2">
    <name type="scientific">Cinchona calisaya</name>
    <dbReference type="NCBI Taxonomy" id="153742"/>
    <lineage>
        <taxon>Eukaryota</taxon>
        <taxon>Viridiplantae</taxon>
        <taxon>Streptophyta</taxon>
        <taxon>Embryophyta</taxon>
        <taxon>Tracheophyta</taxon>
        <taxon>Spermatophyta</taxon>
        <taxon>Magnoliopsida</taxon>
        <taxon>eudicotyledons</taxon>
        <taxon>Gunneridae</taxon>
        <taxon>Pentapetalae</taxon>
        <taxon>asterids</taxon>
        <taxon>lamiids</taxon>
        <taxon>Gentianales</taxon>
        <taxon>Rubiaceae</taxon>
        <taxon>Cinchonoideae</taxon>
        <taxon>Cinchoneae</taxon>
        <taxon>Cinchona</taxon>
    </lineage>
</organism>
<name>A0ABD3AEZ2_9GENT</name>
<comment type="caution">
    <text evidence="1">The sequence shown here is derived from an EMBL/GenBank/DDBJ whole genome shotgun (WGS) entry which is preliminary data.</text>
</comment>
<sequence length="221" mass="25020">MITGRRYKDLSRLYTKLVTRAAETVETYKINKCGLLKLLEEVDPRLQSKELTFECLGINVVEKLRESLKEKVCFKRPPPKDSAALESTSPSYNENVNSSIEDLSTGTPIDQNYLLSTQPSKDVDSSIDGLSKGPLINEHYFLSTQPSEYVYWSSNHQNQVGPHTLKDWEFSMSMTRLPQAQQAQGFGSLIINNSKQERINYRVSEIQGFCNENCGCPIPCI</sequence>
<evidence type="ECO:0000313" key="2">
    <source>
        <dbReference type="Proteomes" id="UP001630127"/>
    </source>
</evidence>
<reference evidence="1 2" key="1">
    <citation type="submission" date="2024-11" db="EMBL/GenBank/DDBJ databases">
        <title>A near-complete genome assembly of Cinchona calisaya.</title>
        <authorList>
            <person name="Lian D.C."/>
            <person name="Zhao X.W."/>
            <person name="Wei L."/>
        </authorList>
    </citation>
    <scope>NUCLEOTIDE SEQUENCE [LARGE SCALE GENOMIC DNA]</scope>
    <source>
        <tissue evidence="1">Nenye</tissue>
    </source>
</reference>
<gene>
    <name evidence="1" type="ORF">ACH5RR_009040</name>
</gene>
<evidence type="ECO:0000313" key="1">
    <source>
        <dbReference type="EMBL" id="KAL3529718.1"/>
    </source>
</evidence>
<dbReference type="AlphaFoldDB" id="A0ABD3AEZ2"/>
<keyword evidence="2" id="KW-1185">Reference proteome</keyword>
<dbReference type="EMBL" id="JBJUIK010000004">
    <property type="protein sequence ID" value="KAL3529718.1"/>
    <property type="molecule type" value="Genomic_DNA"/>
</dbReference>
<protein>
    <submittedName>
        <fullName evidence="1">Uncharacterized protein</fullName>
    </submittedName>
</protein>